<dbReference type="SUPFAM" id="SSF103359">
    <property type="entry name" value="Suppressor of Fused, N-terminal domain"/>
    <property type="match status" value="1"/>
</dbReference>
<feature type="compositionally biased region" description="Basic and acidic residues" evidence="1">
    <location>
        <begin position="576"/>
        <end position="585"/>
    </location>
</feature>
<dbReference type="SMART" id="SM00581">
    <property type="entry name" value="PSP"/>
    <property type="match status" value="1"/>
</dbReference>
<dbReference type="InterPro" id="IPR052584">
    <property type="entry name" value="U2_snRNP_Complex_Component"/>
</dbReference>
<dbReference type="InterPro" id="IPR003034">
    <property type="entry name" value="SAP_dom"/>
</dbReference>
<accession>A0ABN7SRZ7</accession>
<protein>
    <submittedName>
        <fullName evidence="3">Oidioi.mRNA.OKI2018_I69.chr1.g2737.t1.cds</fullName>
    </submittedName>
</protein>
<dbReference type="SMART" id="SM00513">
    <property type="entry name" value="SAP"/>
    <property type="match status" value="1"/>
</dbReference>
<dbReference type="InterPro" id="IPR024314">
    <property type="entry name" value="SUFU_C"/>
</dbReference>
<feature type="compositionally biased region" description="Basic and acidic residues" evidence="1">
    <location>
        <begin position="488"/>
        <end position="508"/>
    </location>
</feature>
<dbReference type="PANTHER" id="PTHR12785:SF6">
    <property type="entry name" value="SPLICING FACTOR 3B SUBUNIT 2"/>
    <property type="match status" value="1"/>
</dbReference>
<dbReference type="InterPro" id="IPR006568">
    <property type="entry name" value="PSP_pro-rich"/>
</dbReference>
<evidence type="ECO:0000313" key="3">
    <source>
        <dbReference type="EMBL" id="CAG5106204.1"/>
    </source>
</evidence>
<evidence type="ECO:0000259" key="2">
    <source>
        <dbReference type="PROSITE" id="PS50800"/>
    </source>
</evidence>
<feature type="region of interest" description="Disordered" evidence="1">
    <location>
        <begin position="550"/>
        <end position="593"/>
    </location>
</feature>
<dbReference type="InterPro" id="IPR007180">
    <property type="entry name" value="DUF382"/>
</dbReference>
<keyword evidence="4" id="KW-1185">Reference proteome</keyword>
<dbReference type="SUPFAM" id="SSF68906">
    <property type="entry name" value="SAP domain"/>
    <property type="match status" value="1"/>
</dbReference>
<feature type="region of interest" description="Disordered" evidence="1">
    <location>
        <begin position="219"/>
        <end position="514"/>
    </location>
</feature>
<gene>
    <name evidence="3" type="ORF">OKIOD_LOCUS11502</name>
</gene>
<dbReference type="Gene3D" id="3.30.1360.230">
    <property type="entry name" value="Sufu, C-terminal domain"/>
    <property type="match status" value="1"/>
</dbReference>
<dbReference type="Pfam" id="PF02037">
    <property type="entry name" value="SAP"/>
    <property type="match status" value="1"/>
</dbReference>
<dbReference type="InterPro" id="IPR038489">
    <property type="entry name" value="SUFU_C_sf"/>
</dbReference>
<name>A0ABN7SRZ7_OIKDI</name>
<evidence type="ECO:0000313" key="4">
    <source>
        <dbReference type="Proteomes" id="UP001158576"/>
    </source>
</evidence>
<dbReference type="EMBL" id="OU015566">
    <property type="protein sequence ID" value="CAG5106204.1"/>
    <property type="molecule type" value="Genomic_DNA"/>
</dbReference>
<dbReference type="InterPro" id="IPR036361">
    <property type="entry name" value="SAP_dom_sf"/>
</dbReference>
<feature type="domain" description="SAP" evidence="2">
    <location>
        <begin position="181"/>
        <end position="215"/>
    </location>
</feature>
<dbReference type="Pfam" id="PF04046">
    <property type="entry name" value="PSP"/>
    <property type="match status" value="1"/>
</dbReference>
<feature type="region of interest" description="Disordered" evidence="1">
    <location>
        <begin position="969"/>
        <end position="1030"/>
    </location>
</feature>
<dbReference type="Pfam" id="PF04037">
    <property type="entry name" value="DUF382"/>
    <property type="match status" value="1"/>
</dbReference>
<feature type="compositionally biased region" description="Gly residues" evidence="1">
    <location>
        <begin position="981"/>
        <end position="990"/>
    </location>
</feature>
<dbReference type="Proteomes" id="UP001158576">
    <property type="component" value="Chromosome 1"/>
</dbReference>
<organism evidence="3 4">
    <name type="scientific">Oikopleura dioica</name>
    <name type="common">Tunicate</name>
    <dbReference type="NCBI Taxonomy" id="34765"/>
    <lineage>
        <taxon>Eukaryota</taxon>
        <taxon>Metazoa</taxon>
        <taxon>Chordata</taxon>
        <taxon>Tunicata</taxon>
        <taxon>Appendicularia</taxon>
        <taxon>Copelata</taxon>
        <taxon>Oikopleuridae</taxon>
        <taxon>Oikopleura</taxon>
    </lineage>
</organism>
<proteinExistence type="predicted"/>
<evidence type="ECO:0000256" key="1">
    <source>
        <dbReference type="SAM" id="MobiDB-lite"/>
    </source>
</evidence>
<feature type="compositionally biased region" description="Basic residues" evidence="1">
    <location>
        <begin position="471"/>
        <end position="487"/>
    </location>
</feature>
<feature type="compositionally biased region" description="Basic and acidic residues" evidence="1">
    <location>
        <begin position="416"/>
        <end position="429"/>
    </location>
</feature>
<reference evidence="3 4" key="1">
    <citation type="submission" date="2021-04" db="EMBL/GenBank/DDBJ databases">
        <authorList>
            <person name="Bliznina A."/>
        </authorList>
    </citation>
    <scope>NUCLEOTIDE SEQUENCE [LARGE SCALE GENOMIC DNA]</scope>
</reference>
<feature type="region of interest" description="Disordered" evidence="1">
    <location>
        <begin position="831"/>
        <end position="923"/>
    </location>
</feature>
<dbReference type="Pfam" id="PF12470">
    <property type="entry name" value="SUFU_C"/>
    <property type="match status" value="1"/>
</dbReference>
<feature type="compositionally biased region" description="Basic and acidic residues" evidence="1">
    <location>
        <begin position="361"/>
        <end position="370"/>
    </location>
</feature>
<sequence length="1030" mass="115647">MTSTMGQVSFVQLVGLADNEWNAANNWSGAQFSDLLLETDKNLFIIDPRRGETIFDLHPDLIPEIQRRQNEFGSDSACVSSKCSWEFDDFRDQEGIRRRVALIKFTHRTFELFKRAIHGRLKYKRHFTIKMNEDFAISFVPEGSKIEAVTKRRRISVMGQLLQLFISLELLQDFMRYLPTTLGLRVVDLKELCKTHGLDQKGKKADLQERLTEFLNAQEADEAPEQAPVESEAAPVLDLKSEVTSSQEAAREQEEEVPVAEEPTASLPDFKTEKPSSQELPAEPEAEPETAAVEEPVAEPEQTAASLPVFKSEKPSSQEPPAEDEPEKEPEPEKEQEAPPSSIPVFDIKPDISQLQADKQPTQEERRMSEEDVAEAISNMKSEVLHQASNKGKDSMEPETPVGGEGETPDEVMEVDSDKAQIVEEERAAKKERRKKSRWTQEAPEVKIGVQLTAPAPEKPKVALIDENGKRLTKAQRKKLKKKRRKEEKRSENDSGHETGNDSGNDKNKAKKKTDKGFEIDYIAEEPDLDPSSLQFKRVFEAFRAAEMVMPEVQKKSGYQTVDPENDNMMEDSDDDDKKGDDKEKLSKKKLKKQSRLTVAELKQIVERPDLVEMHDVTSMDPKLLVLLKSGRNSVPVPRHWSYKRKYLSGKRGIEKPPFELPEFIKKTGIMEMREALQQKEAEQSMKTKMRQRVRPKLGKIDIDYQKLHDAFFRYQTKPKMTRHGDIYYEGKEYETRLRELKPGELTDDLRTALGMPLGNNAHKVPPPWLIAMQRYGPPPSYPNLKIPGLNAPIPSGCSFGYHAGGWGKPPVDERGRPLYGDVFGVDVDDTRYEAEKPSEALWGEMESDSDESDSDEGSEEESEDEGDQDGTGVPTQANPASQIADGLMTPSGITSEAPPAGSDTPMELRKPQKAVDMSNPPPLYQVLEEKKAAVGKGMMGTGHVYDLKAAKGREVAINPEDLDLDPAALASKYQSRSATSGGGGGGTGGEDMSDMMAEHLNKTARDRKRKQTGKDNSDQKSKKYKDFKF</sequence>
<dbReference type="InterPro" id="IPR037181">
    <property type="entry name" value="SUFU_N"/>
</dbReference>
<feature type="compositionally biased region" description="Low complexity" evidence="1">
    <location>
        <begin position="289"/>
        <end position="305"/>
    </location>
</feature>
<feature type="compositionally biased region" description="Basic and acidic residues" evidence="1">
    <location>
        <begin position="1013"/>
        <end position="1030"/>
    </location>
</feature>
<dbReference type="PANTHER" id="PTHR12785">
    <property type="entry name" value="SPLICING FACTOR 3B"/>
    <property type="match status" value="1"/>
</dbReference>
<feature type="compositionally biased region" description="Acidic residues" evidence="1">
    <location>
        <begin position="846"/>
        <end position="869"/>
    </location>
</feature>
<dbReference type="PROSITE" id="PS50800">
    <property type="entry name" value="SAP"/>
    <property type="match status" value="1"/>
</dbReference>
<feature type="compositionally biased region" description="Acidic residues" evidence="1">
    <location>
        <begin position="564"/>
        <end position="575"/>
    </location>
</feature>